<dbReference type="Pfam" id="PF00201">
    <property type="entry name" value="UDPGT"/>
    <property type="match status" value="1"/>
</dbReference>
<dbReference type="FunFam" id="3.40.50.2000:FF:000056">
    <property type="entry name" value="Glycosyltransferase"/>
    <property type="match status" value="1"/>
</dbReference>
<accession>A0A6A3A5U3</accession>
<keyword evidence="6" id="KW-1185">Reference proteome</keyword>
<evidence type="ECO:0000313" key="6">
    <source>
        <dbReference type="Proteomes" id="UP000436088"/>
    </source>
</evidence>
<dbReference type="SUPFAM" id="SSF53756">
    <property type="entry name" value="UDP-Glycosyltransferase/glycogen phosphorylase"/>
    <property type="match status" value="1"/>
</dbReference>
<gene>
    <name evidence="5" type="ORF">F3Y22_tig00110597pilonHSYRG00491</name>
</gene>
<evidence type="ECO:0000256" key="2">
    <source>
        <dbReference type="ARBA" id="ARBA00022676"/>
    </source>
</evidence>
<dbReference type="PANTHER" id="PTHR48047:SF45">
    <property type="entry name" value="SCOPOLETIN GLUCOSYLTRANSFERASE-LIKE"/>
    <property type="match status" value="1"/>
</dbReference>
<evidence type="ECO:0000313" key="5">
    <source>
        <dbReference type="EMBL" id="KAE8698605.1"/>
    </source>
</evidence>
<evidence type="ECO:0000256" key="3">
    <source>
        <dbReference type="ARBA" id="ARBA00022679"/>
    </source>
</evidence>
<dbReference type="AlphaFoldDB" id="A0A6A3A5U3"/>
<dbReference type="Proteomes" id="UP000436088">
    <property type="component" value="Unassembled WGS sequence"/>
</dbReference>
<sequence length="344" mass="39053">MRREIHMFFLPYLAPGHVIPTVDMAKLFSSEGCIRLYQPHKNVQSDAEPFVVPNPGNIELTKNRLPGYIRQDAETDFTKRMKAAKEAELKSYGVVVNSFYELEAAYADFYKNVLGKKAWHIGPLSLCIREDIYKAERGKKSAIDEHECLKWLDSKEPNSVLYICFGSMTCFTSAQLKEIVMALEALDLQFIWVVSKQKKDEEDNEWLPEGFEKRREGKGLIIRGWAPQVLILDHEAVGGFVTHCGWSSTWPTFAEQFFNEKLVTQVLKIGVDVGAQKWARLVEDFVKMEAIEKAVKELMKGDKADEMRNRAKALAEAAKKANKKGGSSHSDLNALIEELSSRSQ</sequence>
<evidence type="ECO:0000256" key="4">
    <source>
        <dbReference type="SAM" id="MobiDB-lite"/>
    </source>
</evidence>
<dbReference type="PANTHER" id="PTHR48047">
    <property type="entry name" value="GLYCOSYLTRANSFERASE"/>
    <property type="match status" value="1"/>
</dbReference>
<dbReference type="Gene3D" id="3.40.50.2000">
    <property type="entry name" value="Glycogen Phosphorylase B"/>
    <property type="match status" value="2"/>
</dbReference>
<dbReference type="InterPro" id="IPR002213">
    <property type="entry name" value="UDP_glucos_trans"/>
</dbReference>
<reference evidence="5" key="1">
    <citation type="submission" date="2019-09" db="EMBL/GenBank/DDBJ databases">
        <title>Draft genome information of white flower Hibiscus syriacus.</title>
        <authorList>
            <person name="Kim Y.-M."/>
        </authorList>
    </citation>
    <scope>NUCLEOTIDE SEQUENCE [LARGE SCALE GENOMIC DNA]</scope>
    <source>
        <strain evidence="5">YM2019G1</strain>
    </source>
</reference>
<comment type="similarity">
    <text evidence="1">Belongs to the UDP-glycosyltransferase family.</text>
</comment>
<dbReference type="GO" id="GO:0035251">
    <property type="term" value="F:UDP-glucosyltransferase activity"/>
    <property type="evidence" value="ECO:0007669"/>
    <property type="project" value="TreeGrafter"/>
</dbReference>
<protein>
    <submittedName>
        <fullName evidence="5">UDP-glucose flavonoid 3-O-glucosyltransferase 7</fullName>
    </submittedName>
</protein>
<dbReference type="CDD" id="cd03784">
    <property type="entry name" value="GT1_Gtf-like"/>
    <property type="match status" value="1"/>
</dbReference>
<dbReference type="EMBL" id="VEPZ02001044">
    <property type="protein sequence ID" value="KAE8698605.1"/>
    <property type="molecule type" value="Genomic_DNA"/>
</dbReference>
<organism evidence="5 6">
    <name type="scientific">Hibiscus syriacus</name>
    <name type="common">Rose of Sharon</name>
    <dbReference type="NCBI Taxonomy" id="106335"/>
    <lineage>
        <taxon>Eukaryota</taxon>
        <taxon>Viridiplantae</taxon>
        <taxon>Streptophyta</taxon>
        <taxon>Embryophyta</taxon>
        <taxon>Tracheophyta</taxon>
        <taxon>Spermatophyta</taxon>
        <taxon>Magnoliopsida</taxon>
        <taxon>eudicotyledons</taxon>
        <taxon>Gunneridae</taxon>
        <taxon>Pentapetalae</taxon>
        <taxon>rosids</taxon>
        <taxon>malvids</taxon>
        <taxon>Malvales</taxon>
        <taxon>Malvaceae</taxon>
        <taxon>Malvoideae</taxon>
        <taxon>Hibiscus</taxon>
    </lineage>
</organism>
<keyword evidence="3" id="KW-0808">Transferase</keyword>
<feature type="region of interest" description="Disordered" evidence="4">
    <location>
        <begin position="310"/>
        <end position="332"/>
    </location>
</feature>
<evidence type="ECO:0000256" key="1">
    <source>
        <dbReference type="ARBA" id="ARBA00009995"/>
    </source>
</evidence>
<proteinExistence type="inferred from homology"/>
<comment type="caution">
    <text evidence="5">The sequence shown here is derived from an EMBL/GenBank/DDBJ whole genome shotgun (WGS) entry which is preliminary data.</text>
</comment>
<name>A0A6A3A5U3_HIBSY</name>
<keyword evidence="2" id="KW-0328">Glycosyltransferase</keyword>